<dbReference type="AlphaFoldDB" id="A0A1A7C7J6"/>
<evidence type="ECO:0000259" key="1">
    <source>
        <dbReference type="Pfam" id="PF01261"/>
    </source>
</evidence>
<dbReference type="RefSeq" id="WP_065305768.1">
    <property type="nucleotide sequence ID" value="NZ_LOCQ01000019.1"/>
</dbReference>
<dbReference type="InterPro" id="IPR036237">
    <property type="entry name" value="Xyl_isomerase-like_sf"/>
</dbReference>
<dbReference type="Pfam" id="PF01261">
    <property type="entry name" value="AP_endonuc_2"/>
    <property type="match status" value="1"/>
</dbReference>
<dbReference type="PIRSF" id="PIRSF036778">
    <property type="entry name" value="UCP036778"/>
    <property type="match status" value="1"/>
</dbReference>
<dbReference type="Gene3D" id="3.20.20.150">
    <property type="entry name" value="Divalent-metal-dependent TIM barrel enzymes"/>
    <property type="match status" value="1"/>
</dbReference>
<dbReference type="EC" id="5.3.99.11" evidence="2"/>
<dbReference type="GO" id="GO:0016853">
    <property type="term" value="F:isomerase activity"/>
    <property type="evidence" value="ECO:0007669"/>
    <property type="project" value="UniProtKB-KW"/>
</dbReference>
<gene>
    <name evidence="2" type="ORF">ASR47_10445</name>
</gene>
<dbReference type="Proteomes" id="UP000092713">
    <property type="component" value="Unassembled WGS sequence"/>
</dbReference>
<evidence type="ECO:0000313" key="3">
    <source>
        <dbReference type="Proteomes" id="UP000092713"/>
    </source>
</evidence>
<evidence type="ECO:0000313" key="2">
    <source>
        <dbReference type="EMBL" id="OBV41687.1"/>
    </source>
</evidence>
<dbReference type="InterPro" id="IPR014621">
    <property type="entry name" value="UCP036778_sugar_epimerase"/>
</dbReference>
<protein>
    <submittedName>
        <fullName evidence="2">2-keto-myo-inositol isomerase</fullName>
        <ecNumber evidence="2">5.3.99.11</ecNumber>
    </submittedName>
</protein>
<organism evidence="2 3">
    <name type="scientific">Janthinobacterium psychrotolerans</name>
    <dbReference type="NCBI Taxonomy" id="1747903"/>
    <lineage>
        <taxon>Bacteria</taxon>
        <taxon>Pseudomonadati</taxon>
        <taxon>Pseudomonadota</taxon>
        <taxon>Betaproteobacteria</taxon>
        <taxon>Burkholderiales</taxon>
        <taxon>Oxalobacteraceae</taxon>
        <taxon>Janthinobacterium</taxon>
    </lineage>
</organism>
<dbReference type="PATRIC" id="fig|1747903.4.peg.5380"/>
<feature type="domain" description="Xylose isomerase-like TIM barrel" evidence="1">
    <location>
        <begin position="24"/>
        <end position="270"/>
    </location>
</feature>
<keyword evidence="3" id="KW-1185">Reference proteome</keyword>
<reference evidence="2 3" key="1">
    <citation type="submission" date="2016-04" db="EMBL/GenBank/DDBJ databases">
        <title>Draft genome sequence of Janthinobacterium psychrotolerans sp. nov., isolated from freshwater sediments in Denmark.</title>
        <authorList>
            <person name="Gong X."/>
            <person name="Skrivergaard S."/>
            <person name="Korsgaard B.S."/>
            <person name="Schreiber L."/>
            <person name="Marshall I.P."/>
            <person name="Finster K."/>
            <person name="Schramm A."/>
        </authorList>
    </citation>
    <scope>NUCLEOTIDE SEQUENCE [LARGE SCALE GENOMIC DNA]</scope>
    <source>
        <strain evidence="2 3">S3-2</strain>
    </source>
</reference>
<dbReference type="PANTHER" id="PTHR12110">
    <property type="entry name" value="HYDROXYPYRUVATE ISOMERASE"/>
    <property type="match status" value="1"/>
</dbReference>
<sequence length="274" mass="29939">MTAPYLFSLNRMSAPRIGFADYLALCQRLDVRAIEIRNDLDGVEINDGTPARQIREMTQAAGITIRSINALQRFEQFDAEREREARALIDYAADCGAQALVLCPTNSLRDSRDAGERHRALVAALTALKPMLAERGVLGLIEPLGFAECAVRRKSQAVLAMYDAGAEHDFKLVHDTFHHHLAGEDIFFPDLTGLIHVSGVEDGAVPVAAMRDMHRVLVGAGDRLGNLAQIKTLLARGYQGCISYEPFAEEVAASDDIESQLRASMAHLRDGIGA</sequence>
<dbReference type="EMBL" id="LOCQ01000019">
    <property type="protein sequence ID" value="OBV41687.1"/>
    <property type="molecule type" value="Genomic_DNA"/>
</dbReference>
<comment type="caution">
    <text evidence="2">The sequence shown here is derived from an EMBL/GenBank/DDBJ whole genome shotgun (WGS) entry which is preliminary data.</text>
</comment>
<dbReference type="InterPro" id="IPR050312">
    <property type="entry name" value="IolE/XylAMocC-like"/>
</dbReference>
<dbReference type="InterPro" id="IPR013022">
    <property type="entry name" value="Xyl_isomerase-like_TIM-brl"/>
</dbReference>
<proteinExistence type="predicted"/>
<dbReference type="SUPFAM" id="SSF51658">
    <property type="entry name" value="Xylose isomerase-like"/>
    <property type="match status" value="1"/>
</dbReference>
<keyword evidence="2" id="KW-0413">Isomerase</keyword>
<name>A0A1A7C7J6_9BURK</name>
<accession>A0A1A7C7J6</accession>
<dbReference type="OrthoDB" id="2274384at2"/>
<dbReference type="STRING" id="1747903.ASR47_10445"/>